<keyword evidence="4" id="KW-1185">Reference proteome</keyword>
<accession>A0A1Q5PVV4</accession>
<evidence type="ECO:0000256" key="1">
    <source>
        <dbReference type="SAM" id="Phobius"/>
    </source>
</evidence>
<feature type="transmembrane region" description="Helical" evidence="1">
    <location>
        <begin position="77"/>
        <end position="100"/>
    </location>
</feature>
<dbReference type="AlphaFoldDB" id="A0A1Q5PVV4"/>
<feature type="domain" description="VanZ-like" evidence="2">
    <location>
        <begin position="25"/>
        <end position="163"/>
    </location>
</feature>
<sequence length="366" mass="40072">MLVAQYRRWGSWNLARLAGSLAISLYGAALVSYTLLPLPDPQTLQCRAGSRDPQLTPLRFVSDISAEYAGHGSLRGLLTSFTFLQVAFNVLLFVPWGIILRRHLRRGFIFTVATGFLASLLIETTQGTGMWGLYPCAYRLADVDDLLTNTAGALLGALVAPLVLWWMPDARALSAKRLQPRPVTNVRRWTGQLIDLALYLFVASLLHTGVAVGATLLGFSPVSDRAWQLHTVAEVVTWLLVFVVPAWSHLGASFGQAAVWLTPMWRAADGALGHGRRWRRLARASVVSLPTLATSVTLLWHSLPTLELVSLALPLLAVLLVPCSRTKRSLSGWVTRAEFVDIRTLTGDAAVHRDKGGFRRPAPVGE</sequence>
<dbReference type="InterPro" id="IPR006976">
    <property type="entry name" value="VanZ-like"/>
</dbReference>
<feature type="transmembrane region" description="Helical" evidence="1">
    <location>
        <begin position="12"/>
        <end position="35"/>
    </location>
</feature>
<evidence type="ECO:0000259" key="2">
    <source>
        <dbReference type="Pfam" id="PF04892"/>
    </source>
</evidence>
<keyword evidence="1" id="KW-1133">Transmembrane helix</keyword>
<dbReference type="InterPro" id="IPR053150">
    <property type="entry name" value="Teicoplanin_resist-assoc"/>
</dbReference>
<organism evidence="3 4">
    <name type="scientific">Buchananella hordeovulneris</name>
    <dbReference type="NCBI Taxonomy" id="52770"/>
    <lineage>
        <taxon>Bacteria</taxon>
        <taxon>Bacillati</taxon>
        <taxon>Actinomycetota</taxon>
        <taxon>Actinomycetes</taxon>
        <taxon>Actinomycetales</taxon>
        <taxon>Actinomycetaceae</taxon>
        <taxon>Buchananella</taxon>
    </lineage>
</organism>
<protein>
    <recommendedName>
        <fullName evidence="2">VanZ-like domain-containing protein</fullName>
    </recommendedName>
</protein>
<comment type="caution">
    <text evidence="3">The sequence shown here is derived from an EMBL/GenBank/DDBJ whole genome shotgun (WGS) entry which is preliminary data.</text>
</comment>
<proteinExistence type="predicted"/>
<name>A0A1Q5PVV4_9ACTO</name>
<dbReference type="Pfam" id="PF04892">
    <property type="entry name" value="VanZ"/>
    <property type="match status" value="1"/>
</dbReference>
<evidence type="ECO:0000313" key="3">
    <source>
        <dbReference type="EMBL" id="OKL51592.1"/>
    </source>
</evidence>
<reference evidence="4" key="1">
    <citation type="submission" date="2016-12" db="EMBL/GenBank/DDBJ databases">
        <authorList>
            <person name="Meng X."/>
        </authorList>
    </citation>
    <scope>NUCLEOTIDE SEQUENCE [LARGE SCALE GENOMIC DNA]</scope>
    <source>
        <strain evidence="4">DSM 20732</strain>
    </source>
</reference>
<feature type="transmembrane region" description="Helical" evidence="1">
    <location>
        <begin position="107"/>
        <end position="126"/>
    </location>
</feature>
<keyword evidence="1" id="KW-0472">Membrane</keyword>
<dbReference type="STRING" id="52770.BSZ40_07035"/>
<dbReference type="EMBL" id="MQVS01000006">
    <property type="protein sequence ID" value="OKL51592.1"/>
    <property type="molecule type" value="Genomic_DNA"/>
</dbReference>
<feature type="transmembrane region" description="Helical" evidence="1">
    <location>
        <begin position="196"/>
        <end position="219"/>
    </location>
</feature>
<dbReference type="PANTHER" id="PTHR36834">
    <property type="entry name" value="MEMBRANE PROTEIN-RELATED"/>
    <property type="match status" value="1"/>
</dbReference>
<keyword evidence="1" id="KW-0812">Transmembrane</keyword>
<dbReference type="PANTHER" id="PTHR36834:SF1">
    <property type="entry name" value="INTEGRAL MEMBRANE PROTEIN"/>
    <property type="match status" value="1"/>
</dbReference>
<dbReference type="Proteomes" id="UP000185612">
    <property type="component" value="Unassembled WGS sequence"/>
</dbReference>
<dbReference type="InParanoid" id="A0A1Q5PVV4"/>
<feature type="transmembrane region" description="Helical" evidence="1">
    <location>
        <begin position="146"/>
        <end position="167"/>
    </location>
</feature>
<gene>
    <name evidence="3" type="ORF">BSZ40_07035</name>
</gene>
<evidence type="ECO:0000313" key="4">
    <source>
        <dbReference type="Proteomes" id="UP000185612"/>
    </source>
</evidence>
<feature type="transmembrane region" description="Helical" evidence="1">
    <location>
        <begin position="239"/>
        <end position="261"/>
    </location>
</feature>
<feature type="transmembrane region" description="Helical" evidence="1">
    <location>
        <begin position="281"/>
        <end position="300"/>
    </location>
</feature>